<dbReference type="SUPFAM" id="SSF53098">
    <property type="entry name" value="Ribonuclease H-like"/>
    <property type="match status" value="1"/>
</dbReference>
<dbReference type="PANTHER" id="PTHR46880">
    <property type="entry name" value="RAS-ASSOCIATING DOMAIN-CONTAINING PROTEIN"/>
    <property type="match status" value="1"/>
</dbReference>
<proteinExistence type="predicted"/>
<name>A0A1B6IAE2_9HEMI</name>
<dbReference type="EMBL" id="GECU01023817">
    <property type="protein sequence ID" value="JAS83889.1"/>
    <property type="molecule type" value="Transcribed_RNA"/>
</dbReference>
<organism evidence="1">
    <name type="scientific">Homalodisca liturata</name>
    <dbReference type="NCBI Taxonomy" id="320908"/>
    <lineage>
        <taxon>Eukaryota</taxon>
        <taxon>Metazoa</taxon>
        <taxon>Ecdysozoa</taxon>
        <taxon>Arthropoda</taxon>
        <taxon>Hexapoda</taxon>
        <taxon>Insecta</taxon>
        <taxon>Pterygota</taxon>
        <taxon>Neoptera</taxon>
        <taxon>Paraneoptera</taxon>
        <taxon>Hemiptera</taxon>
        <taxon>Auchenorrhyncha</taxon>
        <taxon>Membracoidea</taxon>
        <taxon>Cicadellidae</taxon>
        <taxon>Cicadellinae</taxon>
        <taxon>Proconiini</taxon>
        <taxon>Homalodisca</taxon>
    </lineage>
</organism>
<evidence type="ECO:0008006" key="2">
    <source>
        <dbReference type="Google" id="ProtNLM"/>
    </source>
</evidence>
<dbReference type="InterPro" id="IPR012337">
    <property type="entry name" value="RNaseH-like_sf"/>
</dbReference>
<accession>A0A1B6IAE2</accession>
<sequence>FMDKIRNMFSCSPKNSRELAEVAKGLEEQMLKIGRVLDTRWVASSLMAVKAVWTDFKALYNHFIEASEDKQRDSKQRSTYKGLCSTLSSTTFVHNLALMFDALEELSDLSLQLQKSSLNLIQAHSDVTLLIKVFENRVENMGRRSVEAKIAIDDLMFQDVKLCVRSKIPSIPEKQFYRSLANNLTSRLLSSSSNAAEHYTKIMNDIKVIHPMYWPKDLSITYGECEIQRICDRFKISSSQDIIRDFRHFKQGLKPMLSGEKPTILEQPPSFKKLISIINSIAVSSAECERGFSAMNLIMSPLRSSLYISTVCDLLRIRLLGPPVARYNPERHVKTWLAKGHHSALDTKSKQRGQKTYHEDSIALWELFS</sequence>
<dbReference type="PANTHER" id="PTHR46880:SF8">
    <property type="entry name" value="E3 SUMO-PROTEIN LIGASE KIAA1586"/>
    <property type="match status" value="1"/>
</dbReference>
<reference evidence="1" key="1">
    <citation type="submission" date="2015-11" db="EMBL/GenBank/DDBJ databases">
        <title>De novo transcriptome assembly of four potential Pierce s Disease insect vectors from Arizona vineyards.</title>
        <authorList>
            <person name="Tassone E.E."/>
        </authorList>
    </citation>
    <scope>NUCLEOTIDE SEQUENCE</scope>
</reference>
<feature type="non-terminal residue" evidence="1">
    <location>
        <position position="1"/>
    </location>
</feature>
<dbReference type="AlphaFoldDB" id="A0A1B6IAE2"/>
<evidence type="ECO:0000313" key="1">
    <source>
        <dbReference type="EMBL" id="JAS83889.1"/>
    </source>
</evidence>
<protein>
    <recommendedName>
        <fullName evidence="2">HAT C-terminal dimerisation domain-containing protein</fullName>
    </recommendedName>
</protein>
<gene>
    <name evidence="1" type="ORF">g.51440</name>
</gene>